<dbReference type="AlphaFoldDB" id="A0AA41UUG4"/>
<name>A0AA41UUG4_PAPNU</name>
<dbReference type="PANTHER" id="PTHR31338:SF16">
    <property type="entry name" value="POLYKETIDE CYCLASE_DEHYDRASE AND LIPID TRANSPORT SUPERFAMILY PROTEIN"/>
    <property type="match status" value="1"/>
</dbReference>
<evidence type="ECO:0000256" key="1">
    <source>
        <dbReference type="ARBA" id="ARBA00038242"/>
    </source>
</evidence>
<feature type="domain" description="Bet v I/Major latex protein" evidence="2">
    <location>
        <begin position="2"/>
        <end position="157"/>
    </location>
</feature>
<dbReference type="InterPro" id="IPR052006">
    <property type="entry name" value="MLP-like"/>
</dbReference>
<dbReference type="EMBL" id="JAJJMA010017101">
    <property type="protein sequence ID" value="MCL7022970.1"/>
    <property type="molecule type" value="Genomic_DNA"/>
</dbReference>
<comment type="similarity">
    <text evidence="1">Belongs to the MLP family.</text>
</comment>
<comment type="caution">
    <text evidence="3">The sequence shown here is derived from an EMBL/GenBank/DDBJ whole genome shotgun (WGS) entry which is preliminary data.</text>
</comment>
<keyword evidence="4" id="KW-1185">Reference proteome</keyword>
<dbReference type="InterPro" id="IPR023393">
    <property type="entry name" value="START-like_dom_sf"/>
</dbReference>
<dbReference type="PANTHER" id="PTHR31338">
    <property type="entry name" value="POLYKETIDE CYCLASE/DEHYDRASE AND LIPID TRANSPORT SUPERFAMILY PROTEIN"/>
    <property type="match status" value="1"/>
</dbReference>
<evidence type="ECO:0000259" key="2">
    <source>
        <dbReference type="SMART" id="SM01037"/>
    </source>
</evidence>
<protein>
    <recommendedName>
        <fullName evidence="2">Bet v I/Major latex protein domain-containing protein</fullName>
    </recommendedName>
</protein>
<evidence type="ECO:0000313" key="4">
    <source>
        <dbReference type="Proteomes" id="UP001177140"/>
    </source>
</evidence>
<dbReference type="Gene3D" id="3.30.530.20">
    <property type="match status" value="1"/>
</dbReference>
<dbReference type="Pfam" id="PF00407">
    <property type="entry name" value="Bet_v_1"/>
    <property type="match status" value="1"/>
</dbReference>
<dbReference type="GO" id="GO:0006952">
    <property type="term" value="P:defense response"/>
    <property type="evidence" value="ECO:0007669"/>
    <property type="project" value="InterPro"/>
</dbReference>
<proteinExistence type="inferred from homology"/>
<evidence type="ECO:0000313" key="3">
    <source>
        <dbReference type="EMBL" id="MCL7022970.1"/>
    </source>
</evidence>
<dbReference type="SUPFAM" id="SSF55961">
    <property type="entry name" value="Bet v1-like"/>
    <property type="match status" value="1"/>
</dbReference>
<gene>
    <name evidence="3" type="ORF">MKW94_008803</name>
</gene>
<sequence length="159" mass="17808">MAQIQRQRVEVQAKNCSADKVYGFVKDTMTKLPPILPQTHKSVQILAGDGKSVGSVRLWKFLLGNSGVPMTVKEKIRAVDDESRTITFGIIDGDVMPLYKTFEFTMSATPIMGDDQSCLVTCTLEYEKQNDDVPAPNEYMEFTNYVTKGIVNHLLIRKA</sequence>
<dbReference type="InterPro" id="IPR000916">
    <property type="entry name" value="Bet_v_I/MLP"/>
</dbReference>
<organism evidence="3 4">
    <name type="scientific">Papaver nudicaule</name>
    <name type="common">Iceland poppy</name>
    <dbReference type="NCBI Taxonomy" id="74823"/>
    <lineage>
        <taxon>Eukaryota</taxon>
        <taxon>Viridiplantae</taxon>
        <taxon>Streptophyta</taxon>
        <taxon>Embryophyta</taxon>
        <taxon>Tracheophyta</taxon>
        <taxon>Spermatophyta</taxon>
        <taxon>Magnoliopsida</taxon>
        <taxon>Ranunculales</taxon>
        <taxon>Papaveraceae</taxon>
        <taxon>Papaveroideae</taxon>
        <taxon>Papaver</taxon>
    </lineage>
</organism>
<dbReference type="CDD" id="cd07816">
    <property type="entry name" value="Bet_v1-like"/>
    <property type="match status" value="1"/>
</dbReference>
<dbReference type="Proteomes" id="UP001177140">
    <property type="component" value="Unassembled WGS sequence"/>
</dbReference>
<dbReference type="SMART" id="SM01037">
    <property type="entry name" value="Bet_v_1"/>
    <property type="match status" value="1"/>
</dbReference>
<accession>A0AA41UUG4</accession>
<reference evidence="3" key="1">
    <citation type="submission" date="2022-03" db="EMBL/GenBank/DDBJ databases">
        <title>A functionally conserved STORR gene fusion in Papaver species that diverged 16.8 million years ago.</title>
        <authorList>
            <person name="Catania T."/>
        </authorList>
    </citation>
    <scope>NUCLEOTIDE SEQUENCE</scope>
    <source>
        <strain evidence="3">S-191538</strain>
    </source>
</reference>